<dbReference type="PRINTS" id="PR00080">
    <property type="entry name" value="SDRFAMILY"/>
</dbReference>
<dbReference type="InterPro" id="IPR002347">
    <property type="entry name" value="SDR_fam"/>
</dbReference>
<protein>
    <submittedName>
        <fullName evidence="3">D-beta-hydroxybutyrate dehydrogenase</fullName>
        <ecNumber evidence="3">1.1.1.30</ecNumber>
    </submittedName>
</protein>
<dbReference type="SUPFAM" id="SSF51735">
    <property type="entry name" value="NAD(P)-binding Rossmann-fold domains"/>
    <property type="match status" value="1"/>
</dbReference>
<evidence type="ECO:0000256" key="1">
    <source>
        <dbReference type="ARBA" id="ARBA00006484"/>
    </source>
</evidence>
<dbReference type="InterPro" id="IPR036291">
    <property type="entry name" value="NAD(P)-bd_dom_sf"/>
</dbReference>
<comment type="similarity">
    <text evidence="1">Belongs to the short-chain dehydrogenases/reductases (SDR) family.</text>
</comment>
<accession>A0A0P1FIA3</accession>
<dbReference type="Proteomes" id="UP000051298">
    <property type="component" value="Unassembled WGS sequence"/>
</dbReference>
<dbReference type="eggNOG" id="COG1028">
    <property type="taxonomic scope" value="Bacteria"/>
</dbReference>
<evidence type="ECO:0000313" key="3">
    <source>
        <dbReference type="EMBL" id="CUH61894.1"/>
    </source>
</evidence>
<dbReference type="InterPro" id="IPR020904">
    <property type="entry name" value="Sc_DH/Rdtase_CS"/>
</dbReference>
<reference evidence="3 4" key="1">
    <citation type="submission" date="2015-09" db="EMBL/GenBank/DDBJ databases">
        <authorList>
            <consortium name="Swine Surveillance"/>
        </authorList>
    </citation>
    <scope>NUCLEOTIDE SEQUENCE [LARGE SCALE GENOMIC DNA]</scope>
    <source>
        <strain evidence="3 4">CECT 5294</strain>
    </source>
</reference>
<sequence length="250" mass="25635">MTHEGARVVITAGGAGIGACLARRFAEQGAQVAYCDVDPGEVPEGMLGVAADVTDEAQMAAFFARVEETMGGVDVLCANAGIGGPAAGIADMSLGDWRATLSANLDGAFLATRWAAPLMAAQGAGSIMLTSSTSGLWGVPTRAPYVVAKWGVIGLMKTLAMELGPSGVRVNAVAPGAVEGPRMERVLAKEAAAKGCSVEDMRALYAEGTSLRTWVTAEDIADMVLFVTSDAGKRISGQTLAVDGHTERMT</sequence>
<name>A0A0P1FIA3_9RHOB</name>
<dbReference type="CDD" id="cd05233">
    <property type="entry name" value="SDR_c"/>
    <property type="match status" value="1"/>
</dbReference>
<gene>
    <name evidence="3" type="primary">bdhA_1</name>
    <name evidence="3" type="ORF">THS5294_03207</name>
</gene>
<dbReference type="PANTHER" id="PTHR42760">
    <property type="entry name" value="SHORT-CHAIN DEHYDROGENASES/REDUCTASES FAMILY MEMBER"/>
    <property type="match status" value="1"/>
</dbReference>
<dbReference type="PROSITE" id="PS51257">
    <property type="entry name" value="PROKAR_LIPOPROTEIN"/>
    <property type="match status" value="1"/>
</dbReference>
<dbReference type="PANTHER" id="PTHR42760:SF133">
    <property type="entry name" value="3-OXOACYL-[ACYL-CARRIER-PROTEIN] REDUCTASE"/>
    <property type="match status" value="1"/>
</dbReference>
<dbReference type="Gene3D" id="3.40.50.720">
    <property type="entry name" value="NAD(P)-binding Rossmann-like Domain"/>
    <property type="match status" value="1"/>
</dbReference>
<dbReference type="FunFam" id="3.40.50.720:FF:000084">
    <property type="entry name" value="Short-chain dehydrogenase reductase"/>
    <property type="match status" value="1"/>
</dbReference>
<dbReference type="Pfam" id="PF13561">
    <property type="entry name" value="adh_short_C2"/>
    <property type="match status" value="1"/>
</dbReference>
<dbReference type="EC" id="1.1.1.30" evidence="3"/>
<proteinExistence type="inferred from homology"/>
<organism evidence="3 4">
    <name type="scientific">Thalassobacter stenotrophicus</name>
    <dbReference type="NCBI Taxonomy" id="266809"/>
    <lineage>
        <taxon>Bacteria</taxon>
        <taxon>Pseudomonadati</taxon>
        <taxon>Pseudomonadota</taxon>
        <taxon>Alphaproteobacteria</taxon>
        <taxon>Rhodobacterales</taxon>
        <taxon>Roseobacteraceae</taxon>
        <taxon>Thalassobacter</taxon>
    </lineage>
</organism>
<keyword evidence="2 3" id="KW-0560">Oxidoreductase</keyword>
<dbReference type="AlphaFoldDB" id="A0A0P1FIA3"/>
<dbReference type="STRING" id="266809.PM03_01450"/>
<dbReference type="GO" id="GO:0003858">
    <property type="term" value="F:3-hydroxybutyrate dehydrogenase activity"/>
    <property type="evidence" value="ECO:0007669"/>
    <property type="project" value="UniProtKB-EC"/>
</dbReference>
<dbReference type="PRINTS" id="PR00081">
    <property type="entry name" value="GDHRDH"/>
</dbReference>
<dbReference type="RefSeq" id="WP_058124489.1">
    <property type="nucleotide sequence ID" value="NZ_CYRX01000033.1"/>
</dbReference>
<evidence type="ECO:0000256" key="2">
    <source>
        <dbReference type="ARBA" id="ARBA00023002"/>
    </source>
</evidence>
<dbReference type="EMBL" id="CYRX01000033">
    <property type="protein sequence ID" value="CUH61894.1"/>
    <property type="molecule type" value="Genomic_DNA"/>
</dbReference>
<dbReference type="PROSITE" id="PS00061">
    <property type="entry name" value="ADH_SHORT"/>
    <property type="match status" value="1"/>
</dbReference>
<evidence type="ECO:0000313" key="4">
    <source>
        <dbReference type="Proteomes" id="UP000051298"/>
    </source>
</evidence>